<dbReference type="SMART" id="SM00382">
    <property type="entry name" value="AAA"/>
    <property type="match status" value="1"/>
</dbReference>
<evidence type="ECO:0000256" key="3">
    <source>
        <dbReference type="ARBA" id="ARBA00022741"/>
    </source>
</evidence>
<reference evidence="7" key="1">
    <citation type="journal article" date="2019" name="Int. J. Syst. Evol. Microbiol.">
        <title>The Global Catalogue of Microorganisms (GCM) 10K type strain sequencing project: providing services to taxonomists for standard genome sequencing and annotation.</title>
        <authorList>
            <consortium name="The Broad Institute Genomics Platform"/>
            <consortium name="The Broad Institute Genome Sequencing Center for Infectious Disease"/>
            <person name="Wu L."/>
            <person name="Ma J."/>
        </authorList>
    </citation>
    <scope>NUCLEOTIDE SEQUENCE [LARGE SCALE GENOMIC DNA]</scope>
    <source>
        <strain evidence="7">CGMCC 1.15420</strain>
    </source>
</reference>
<dbReference type="InterPro" id="IPR003593">
    <property type="entry name" value="AAA+_ATPase"/>
</dbReference>
<evidence type="ECO:0000256" key="1">
    <source>
        <dbReference type="ARBA" id="ARBA00005417"/>
    </source>
</evidence>
<evidence type="ECO:0000259" key="5">
    <source>
        <dbReference type="PROSITE" id="PS50893"/>
    </source>
</evidence>
<keyword evidence="4 6" id="KW-0067">ATP-binding</keyword>
<evidence type="ECO:0000256" key="4">
    <source>
        <dbReference type="ARBA" id="ARBA00022840"/>
    </source>
</evidence>
<keyword evidence="2" id="KW-0813">Transport</keyword>
<keyword evidence="7" id="KW-1185">Reference proteome</keyword>
<dbReference type="Pfam" id="PF13732">
    <property type="entry name" value="DrrA1-3_C"/>
    <property type="match status" value="1"/>
</dbReference>
<keyword evidence="3" id="KW-0547">Nucleotide-binding</keyword>
<evidence type="ECO:0000256" key="2">
    <source>
        <dbReference type="ARBA" id="ARBA00022448"/>
    </source>
</evidence>
<dbReference type="PROSITE" id="PS50893">
    <property type="entry name" value="ABC_TRANSPORTER_2"/>
    <property type="match status" value="1"/>
</dbReference>
<proteinExistence type="inferred from homology"/>
<dbReference type="PANTHER" id="PTHR43335:SF11">
    <property type="entry name" value="ABC TRANSPORTER RELATED"/>
    <property type="match status" value="1"/>
</dbReference>
<dbReference type="Gene3D" id="3.40.50.300">
    <property type="entry name" value="P-loop containing nucleotide triphosphate hydrolases"/>
    <property type="match status" value="1"/>
</dbReference>
<comment type="caution">
    <text evidence="6">The sequence shown here is derived from an EMBL/GenBank/DDBJ whole genome shotgun (WGS) entry which is preliminary data.</text>
</comment>
<dbReference type="Proteomes" id="UP000608420">
    <property type="component" value="Unassembled WGS sequence"/>
</dbReference>
<comment type="similarity">
    <text evidence="1">Belongs to the ABC transporter superfamily.</text>
</comment>
<dbReference type="GO" id="GO:0005524">
    <property type="term" value="F:ATP binding"/>
    <property type="evidence" value="ECO:0007669"/>
    <property type="project" value="UniProtKB-KW"/>
</dbReference>
<dbReference type="InterPro" id="IPR003439">
    <property type="entry name" value="ABC_transporter-like_ATP-bd"/>
</dbReference>
<dbReference type="Pfam" id="PF00005">
    <property type="entry name" value="ABC_tran"/>
    <property type="match status" value="1"/>
</dbReference>
<dbReference type="CDD" id="cd03230">
    <property type="entry name" value="ABC_DR_subfamily_A"/>
    <property type="match status" value="1"/>
</dbReference>
<dbReference type="InterPro" id="IPR027417">
    <property type="entry name" value="P-loop_NTPase"/>
</dbReference>
<name>A0ABQ1W8U8_9BACL</name>
<organism evidence="6 7">
    <name type="scientific">Paenibacillus aceti</name>
    <dbReference type="NCBI Taxonomy" id="1820010"/>
    <lineage>
        <taxon>Bacteria</taxon>
        <taxon>Bacillati</taxon>
        <taxon>Bacillota</taxon>
        <taxon>Bacilli</taxon>
        <taxon>Bacillales</taxon>
        <taxon>Paenibacillaceae</taxon>
        <taxon>Paenibacillus</taxon>
    </lineage>
</organism>
<feature type="domain" description="ABC transporter" evidence="5">
    <location>
        <begin position="3"/>
        <end position="232"/>
    </location>
</feature>
<evidence type="ECO:0000313" key="6">
    <source>
        <dbReference type="EMBL" id="GGG16918.1"/>
    </source>
</evidence>
<dbReference type="RefSeq" id="WP_188831515.1">
    <property type="nucleotide sequence ID" value="NZ_BMIW01000046.1"/>
</dbReference>
<dbReference type="SUPFAM" id="SSF52540">
    <property type="entry name" value="P-loop containing nucleoside triphosphate hydrolases"/>
    <property type="match status" value="1"/>
</dbReference>
<protein>
    <submittedName>
        <fullName evidence="6">ABC transporter ATP-binding protein YxlF</fullName>
    </submittedName>
</protein>
<gene>
    <name evidence="6" type="primary">yxlF</name>
    <name evidence="6" type="ORF">GCM10010913_43690</name>
</gene>
<evidence type="ECO:0000313" key="7">
    <source>
        <dbReference type="Proteomes" id="UP000608420"/>
    </source>
</evidence>
<accession>A0ABQ1W8U8</accession>
<sequence>MIIQVHQLTKKFGERTTVKGISFALEKGSCTALLGPNGAGKTTTLRMLAGLMAPTSGQITRLGQDQNQGRRSEQNQIGYLPQHPSFYKWMSGMEFVVYAARLSGMSKQEAREEAEAVLERVGLQAASRRRISDYSGGMKQRLGLAQALVHHPDMLLLDEPVSALDPVGRREVMELLQELKGETTILLSTHVLHDAEEVCDRVMMMREGEIVENGELSDLLDKYSLPVLNLQLEYHSNPSAVNWLRSLRERPFVLEYEQHGGSAAITVSDIKEARAVILSEAAERHIPLQRFEAGTSTLEEMFMKVVQS</sequence>
<dbReference type="InterPro" id="IPR025302">
    <property type="entry name" value="DrrA1/2-like_C"/>
</dbReference>
<dbReference type="InterPro" id="IPR017871">
    <property type="entry name" value="ABC_transporter-like_CS"/>
</dbReference>
<dbReference type="PANTHER" id="PTHR43335">
    <property type="entry name" value="ABC TRANSPORTER, ATP-BINDING PROTEIN"/>
    <property type="match status" value="1"/>
</dbReference>
<dbReference type="PROSITE" id="PS00211">
    <property type="entry name" value="ABC_TRANSPORTER_1"/>
    <property type="match status" value="1"/>
</dbReference>
<dbReference type="EMBL" id="BMIW01000046">
    <property type="protein sequence ID" value="GGG16918.1"/>
    <property type="molecule type" value="Genomic_DNA"/>
</dbReference>